<name>A0ABP8QH15_9ACTN</name>
<gene>
    <name evidence="8" type="ORF">GCM10023191_052220</name>
</gene>
<dbReference type="InterPro" id="IPR015421">
    <property type="entry name" value="PyrdxlP-dep_Trfase_major"/>
</dbReference>
<dbReference type="SUPFAM" id="SSF46785">
    <property type="entry name" value="Winged helix' DNA-binding domain"/>
    <property type="match status" value="1"/>
</dbReference>
<dbReference type="SUPFAM" id="SSF53383">
    <property type="entry name" value="PLP-dependent transferases"/>
    <property type="match status" value="1"/>
</dbReference>
<dbReference type="InterPro" id="IPR004839">
    <property type="entry name" value="Aminotransferase_I/II_large"/>
</dbReference>
<evidence type="ECO:0000259" key="7">
    <source>
        <dbReference type="PROSITE" id="PS50949"/>
    </source>
</evidence>
<dbReference type="InterPro" id="IPR015424">
    <property type="entry name" value="PyrdxlP-dep_Trfase"/>
</dbReference>
<dbReference type="SMART" id="SM00345">
    <property type="entry name" value="HTH_GNTR"/>
    <property type="match status" value="1"/>
</dbReference>
<evidence type="ECO:0000256" key="3">
    <source>
        <dbReference type="ARBA" id="ARBA00023015"/>
    </source>
</evidence>
<dbReference type="CDD" id="cd00609">
    <property type="entry name" value="AAT_like"/>
    <property type="match status" value="1"/>
</dbReference>
<dbReference type="PRINTS" id="PR00035">
    <property type="entry name" value="HTHGNTR"/>
</dbReference>
<dbReference type="EMBL" id="BAABHF010000026">
    <property type="protein sequence ID" value="GAA4501736.1"/>
    <property type="molecule type" value="Genomic_DNA"/>
</dbReference>
<dbReference type="InterPro" id="IPR051446">
    <property type="entry name" value="HTH_trans_reg/aminotransferase"/>
</dbReference>
<dbReference type="PANTHER" id="PTHR46577:SF1">
    <property type="entry name" value="HTH-TYPE TRANSCRIPTIONAL REGULATORY PROTEIN GABR"/>
    <property type="match status" value="1"/>
</dbReference>
<keyword evidence="5" id="KW-0804">Transcription</keyword>
<dbReference type="PANTHER" id="PTHR46577">
    <property type="entry name" value="HTH-TYPE TRANSCRIPTIONAL REGULATORY PROTEIN GABR"/>
    <property type="match status" value="1"/>
</dbReference>
<evidence type="ECO:0000313" key="9">
    <source>
        <dbReference type="Proteomes" id="UP001500503"/>
    </source>
</evidence>
<organism evidence="8 9">
    <name type="scientific">Actinoallomurus oryzae</name>
    <dbReference type="NCBI Taxonomy" id="502180"/>
    <lineage>
        <taxon>Bacteria</taxon>
        <taxon>Bacillati</taxon>
        <taxon>Actinomycetota</taxon>
        <taxon>Actinomycetes</taxon>
        <taxon>Streptosporangiales</taxon>
        <taxon>Thermomonosporaceae</taxon>
        <taxon>Actinoallomurus</taxon>
    </lineage>
</organism>
<keyword evidence="2" id="KW-0663">Pyridoxal phosphate</keyword>
<dbReference type="Proteomes" id="UP001500503">
    <property type="component" value="Unassembled WGS sequence"/>
</dbReference>
<evidence type="ECO:0000256" key="1">
    <source>
        <dbReference type="ARBA" id="ARBA00005384"/>
    </source>
</evidence>
<keyword evidence="3" id="KW-0805">Transcription regulation</keyword>
<keyword evidence="8" id="KW-0808">Transferase</keyword>
<evidence type="ECO:0000256" key="5">
    <source>
        <dbReference type="ARBA" id="ARBA00023163"/>
    </source>
</evidence>
<evidence type="ECO:0000256" key="6">
    <source>
        <dbReference type="SAM" id="MobiDB-lite"/>
    </source>
</evidence>
<reference evidence="9" key="1">
    <citation type="journal article" date="2019" name="Int. J. Syst. Evol. Microbiol.">
        <title>The Global Catalogue of Microorganisms (GCM) 10K type strain sequencing project: providing services to taxonomists for standard genome sequencing and annotation.</title>
        <authorList>
            <consortium name="The Broad Institute Genomics Platform"/>
            <consortium name="The Broad Institute Genome Sequencing Center for Infectious Disease"/>
            <person name="Wu L."/>
            <person name="Ma J."/>
        </authorList>
    </citation>
    <scope>NUCLEOTIDE SEQUENCE [LARGE SCALE GENOMIC DNA]</scope>
    <source>
        <strain evidence="9">JCM 17933</strain>
    </source>
</reference>
<dbReference type="Pfam" id="PF00155">
    <property type="entry name" value="Aminotran_1_2"/>
    <property type="match status" value="1"/>
</dbReference>
<sequence>MAKTWAISGVDLHLEVTGARVGAALESALREAVQTGRLAEGTRLPSSRALAGDLGVARNTVAAAYSRLVAEGWLTARSGAGTRVAARPPVPTGQAGPGRPASDAIRTGATGPGRAAASRTRPAIRHDLRPGSPDVSLFPRTAWAAASRRALQAAPPDALTYGHTRGLPALRTALAGHLARARGVHADPERIVVCAGFTQALDLLTRVLRARGSATVGIEAYGHRRHAEVISAAGLRTRPVPVDEHGAVIGPAADALLLTPAHQFPLGVPLSPDRRAEAVRWAHETGGLIIEDDYDGEFRYDRRPVGALQALAPEHVVYAGSASKSLAPGLRLAWLVLPAGLVEEVAEAKRLADGHTSTLEQLTLAEFVTCGGYDRQIRRCRLAYRRRRDRLVSALRREAPQVRVTGLAAGLHALLELPPGADEEEIVARAHRRGLALEGLDDYRRAEDAGRPALVVGYATPPEHAYTTALARLCATLARR</sequence>
<feature type="compositionally biased region" description="Low complexity" evidence="6">
    <location>
        <begin position="106"/>
        <end position="121"/>
    </location>
</feature>
<feature type="region of interest" description="Disordered" evidence="6">
    <location>
        <begin position="83"/>
        <end position="133"/>
    </location>
</feature>
<dbReference type="GO" id="GO:0008483">
    <property type="term" value="F:transaminase activity"/>
    <property type="evidence" value="ECO:0007669"/>
    <property type="project" value="UniProtKB-KW"/>
</dbReference>
<evidence type="ECO:0000256" key="4">
    <source>
        <dbReference type="ARBA" id="ARBA00023125"/>
    </source>
</evidence>
<keyword evidence="9" id="KW-1185">Reference proteome</keyword>
<dbReference type="Pfam" id="PF00392">
    <property type="entry name" value="GntR"/>
    <property type="match status" value="1"/>
</dbReference>
<dbReference type="Gene3D" id="1.10.10.10">
    <property type="entry name" value="Winged helix-like DNA-binding domain superfamily/Winged helix DNA-binding domain"/>
    <property type="match status" value="1"/>
</dbReference>
<comment type="caution">
    <text evidence="8">The sequence shown here is derived from an EMBL/GenBank/DDBJ whole genome shotgun (WGS) entry which is preliminary data.</text>
</comment>
<comment type="similarity">
    <text evidence="1">In the C-terminal section; belongs to the class-I pyridoxal-phosphate-dependent aminotransferase family.</text>
</comment>
<dbReference type="InterPro" id="IPR036388">
    <property type="entry name" value="WH-like_DNA-bd_sf"/>
</dbReference>
<evidence type="ECO:0000313" key="8">
    <source>
        <dbReference type="EMBL" id="GAA4501736.1"/>
    </source>
</evidence>
<keyword evidence="4" id="KW-0238">DNA-binding</keyword>
<dbReference type="InterPro" id="IPR036390">
    <property type="entry name" value="WH_DNA-bd_sf"/>
</dbReference>
<dbReference type="RefSeq" id="WP_345468395.1">
    <property type="nucleotide sequence ID" value="NZ_BAABHF010000026.1"/>
</dbReference>
<dbReference type="InterPro" id="IPR000524">
    <property type="entry name" value="Tscrpt_reg_HTH_GntR"/>
</dbReference>
<dbReference type="CDD" id="cd07377">
    <property type="entry name" value="WHTH_GntR"/>
    <property type="match status" value="1"/>
</dbReference>
<accession>A0ABP8QH15</accession>
<protein>
    <submittedName>
        <fullName evidence="8">PLP-dependent aminotransferase family protein</fullName>
    </submittedName>
</protein>
<feature type="domain" description="HTH gntR-type" evidence="7">
    <location>
        <begin position="19"/>
        <end position="87"/>
    </location>
</feature>
<proteinExistence type="inferred from homology"/>
<dbReference type="PROSITE" id="PS50949">
    <property type="entry name" value="HTH_GNTR"/>
    <property type="match status" value="1"/>
</dbReference>
<dbReference type="Gene3D" id="3.40.640.10">
    <property type="entry name" value="Type I PLP-dependent aspartate aminotransferase-like (Major domain)"/>
    <property type="match status" value="1"/>
</dbReference>
<keyword evidence="8" id="KW-0032">Aminotransferase</keyword>
<evidence type="ECO:0000256" key="2">
    <source>
        <dbReference type="ARBA" id="ARBA00022898"/>
    </source>
</evidence>